<dbReference type="InterPro" id="IPR025246">
    <property type="entry name" value="IS30-like_HTH"/>
</dbReference>
<reference evidence="2" key="1">
    <citation type="submission" date="2023-11" db="EMBL/GenBank/DDBJ databases">
        <title>Completed genome sequence of Mycoplasma equirhinis type strain M432/72.</title>
        <authorList>
            <person name="Spergser J."/>
        </authorList>
    </citation>
    <scope>NUCLEOTIDE SEQUENCE [LARGE SCALE GENOMIC DNA]</scope>
    <source>
        <strain evidence="2">M432/72</strain>
    </source>
</reference>
<evidence type="ECO:0000313" key="3">
    <source>
        <dbReference type="Proteomes" id="UP001303601"/>
    </source>
</evidence>
<sequence length="99" mass="12330">MKYTHINANERILIEKFLKRGDSINKIPSELRWNPSTISREIKRNFDSKTMTYNFVTANNLANQRRYYRFYFYSFLIKDKYEKFNEDFFNIYDRKIWTV</sequence>
<protein>
    <submittedName>
        <fullName evidence="2">Helix-turn-helix domain-containing protein</fullName>
    </submittedName>
</protein>
<feature type="domain" description="Transposase IS30-like HTH" evidence="1">
    <location>
        <begin position="2"/>
        <end position="45"/>
    </location>
</feature>
<dbReference type="GeneID" id="94493565"/>
<dbReference type="EMBL" id="CP137845">
    <property type="protein sequence ID" value="WPB53672.1"/>
    <property type="molecule type" value="Genomic_DNA"/>
</dbReference>
<dbReference type="Proteomes" id="UP001303601">
    <property type="component" value="Chromosome"/>
</dbReference>
<accession>A0ABZ0P9H3</accession>
<keyword evidence="3" id="KW-1185">Reference proteome</keyword>
<dbReference type="RefSeq" id="WP_140031680.1">
    <property type="nucleotide sequence ID" value="NZ_CP137845.1"/>
</dbReference>
<evidence type="ECO:0000259" key="1">
    <source>
        <dbReference type="Pfam" id="PF13936"/>
    </source>
</evidence>
<dbReference type="Pfam" id="PF13936">
    <property type="entry name" value="HTH_38"/>
    <property type="match status" value="1"/>
</dbReference>
<proteinExistence type="predicted"/>
<gene>
    <name evidence="2" type="ORF">R9B83_01600</name>
</gene>
<name>A0ABZ0P9H3_9BACT</name>
<organism evidence="2 3">
    <name type="scientific">Metamycoplasma equirhinis</name>
    <dbReference type="NCBI Taxonomy" id="92402"/>
    <lineage>
        <taxon>Bacteria</taxon>
        <taxon>Bacillati</taxon>
        <taxon>Mycoplasmatota</taxon>
        <taxon>Mycoplasmoidales</taxon>
        <taxon>Metamycoplasmataceae</taxon>
        <taxon>Metamycoplasma</taxon>
    </lineage>
</organism>
<evidence type="ECO:0000313" key="2">
    <source>
        <dbReference type="EMBL" id="WPB53672.1"/>
    </source>
</evidence>